<sequence length="106" mass="12763">MARIKVATARVNYPELRCICNEEFFDLINMENYDYYKYKNKILRLFGSKDEGYIFRDLLSSLHKQIDFYVTFNYIPITKKTGGWCSKLQYQGWIVLRIFTGFKMVK</sequence>
<gene>
    <name evidence="1" type="ORF">GTPT_3212</name>
</gene>
<proteinExistence type="predicted"/>
<evidence type="ECO:0000313" key="1">
    <source>
        <dbReference type="EMBL" id="KFD17375.1"/>
    </source>
</evidence>
<protein>
    <submittedName>
        <fullName evidence="1">Uncharacterized protein</fullName>
    </submittedName>
</protein>
<dbReference type="Proteomes" id="UP000028602">
    <property type="component" value="Unassembled WGS sequence"/>
</dbReference>
<dbReference type="AlphaFoldDB" id="A0A085JA79"/>
<name>A0A085JA79_9GAMM</name>
<evidence type="ECO:0000313" key="2">
    <source>
        <dbReference type="Proteomes" id="UP000028602"/>
    </source>
</evidence>
<keyword evidence="2" id="KW-1185">Reference proteome</keyword>
<accession>A0A085JA79</accession>
<organism evidence="1 2">
    <name type="scientific">Tatumella ptyseos ATCC 33301</name>
    <dbReference type="NCBI Taxonomy" id="1005995"/>
    <lineage>
        <taxon>Bacteria</taxon>
        <taxon>Pseudomonadati</taxon>
        <taxon>Pseudomonadota</taxon>
        <taxon>Gammaproteobacteria</taxon>
        <taxon>Enterobacterales</taxon>
        <taxon>Erwiniaceae</taxon>
        <taxon>Tatumella</taxon>
    </lineage>
</organism>
<dbReference type="EMBL" id="JMPR01000048">
    <property type="protein sequence ID" value="KFD17375.1"/>
    <property type="molecule type" value="Genomic_DNA"/>
</dbReference>
<reference evidence="1 2" key="1">
    <citation type="submission" date="2014-05" db="EMBL/GenBank/DDBJ databases">
        <title>ATOL: Assembling a taxonomically balanced genome-scale reconstruction of the evolutionary history of the Enterobacteriaceae.</title>
        <authorList>
            <person name="Plunkett G.III."/>
            <person name="Neeno-Eckwall E.C."/>
            <person name="Glasner J.D."/>
            <person name="Perna N.T."/>
        </authorList>
    </citation>
    <scope>NUCLEOTIDE SEQUENCE [LARGE SCALE GENOMIC DNA]</scope>
    <source>
        <strain evidence="1 2">ATCC 33301</strain>
    </source>
</reference>
<comment type="caution">
    <text evidence="1">The sequence shown here is derived from an EMBL/GenBank/DDBJ whole genome shotgun (WGS) entry which is preliminary data.</text>
</comment>